<name>A0A558CUZ5_9GAMM</name>
<accession>A0A558CUZ5</accession>
<dbReference type="Gene3D" id="1.10.1470.10">
    <property type="entry name" value="YjbJ"/>
    <property type="match status" value="1"/>
</dbReference>
<dbReference type="Proteomes" id="UP000317355">
    <property type="component" value="Unassembled WGS sequence"/>
</dbReference>
<gene>
    <name evidence="1" type="ORF">FHK82_13455</name>
</gene>
<proteinExistence type="predicted"/>
<reference evidence="1 2" key="1">
    <citation type="submission" date="2019-07" db="EMBL/GenBank/DDBJ databases">
        <title>The pathways for chlorine oxyanion respiration interact through the shared metabolite chlorate.</title>
        <authorList>
            <person name="Barnum T.P."/>
            <person name="Cheng Y."/>
            <person name="Hill K.A."/>
            <person name="Lucas L.N."/>
            <person name="Carlson H.K."/>
            <person name="Coates J.D."/>
        </authorList>
    </citation>
    <scope>NUCLEOTIDE SEQUENCE [LARGE SCALE GENOMIC DNA]</scope>
    <source>
        <strain evidence="1">BK-3</strain>
    </source>
</reference>
<dbReference type="EMBL" id="VMRY01000068">
    <property type="protein sequence ID" value="TVT52542.1"/>
    <property type="molecule type" value="Genomic_DNA"/>
</dbReference>
<dbReference type="InterPro" id="IPR036629">
    <property type="entry name" value="YjbJ_sf"/>
</dbReference>
<dbReference type="AlphaFoldDB" id="A0A558CUZ5"/>
<protein>
    <submittedName>
        <fullName evidence="1">Uncharacterized protein</fullName>
    </submittedName>
</protein>
<sequence>MNQAMRYSSGNSEGFPAGNIASRKLRGNIDMNWDIFKENWKLFKDKVKAQWVSLPALSLLAEATPNGSGLSK</sequence>
<organism evidence="1 2">
    <name type="scientific">Sedimenticola thiotaurini</name>
    <dbReference type="NCBI Taxonomy" id="1543721"/>
    <lineage>
        <taxon>Bacteria</taxon>
        <taxon>Pseudomonadati</taxon>
        <taxon>Pseudomonadota</taxon>
        <taxon>Gammaproteobacteria</taxon>
        <taxon>Chromatiales</taxon>
        <taxon>Sedimenticolaceae</taxon>
        <taxon>Sedimenticola</taxon>
    </lineage>
</organism>
<evidence type="ECO:0000313" key="2">
    <source>
        <dbReference type="Proteomes" id="UP000317355"/>
    </source>
</evidence>
<evidence type="ECO:0000313" key="1">
    <source>
        <dbReference type="EMBL" id="TVT52542.1"/>
    </source>
</evidence>
<comment type="caution">
    <text evidence="1">The sequence shown here is derived from an EMBL/GenBank/DDBJ whole genome shotgun (WGS) entry which is preliminary data.</text>
</comment>